<dbReference type="RefSeq" id="XP_003244562.1">
    <property type="nucleotide sequence ID" value="XM_003244514.3"/>
</dbReference>
<feature type="region of interest" description="Disordered" evidence="1">
    <location>
        <begin position="503"/>
        <end position="534"/>
    </location>
</feature>
<reference evidence="4" key="1">
    <citation type="submission" date="2010-06" db="EMBL/GenBank/DDBJ databases">
        <authorList>
            <person name="Jiang H."/>
            <person name="Abraham K."/>
            <person name="Ali S."/>
            <person name="Alsbrooks S.L."/>
            <person name="Anim B.N."/>
            <person name="Anosike U.S."/>
            <person name="Attaway T."/>
            <person name="Bandaranaike D.P."/>
            <person name="Battles P.K."/>
            <person name="Bell S.N."/>
            <person name="Bell A.V."/>
            <person name="Beltran B."/>
            <person name="Bickham C."/>
            <person name="Bustamante Y."/>
            <person name="Caleb T."/>
            <person name="Canada A."/>
            <person name="Cardenas V."/>
            <person name="Carter K."/>
            <person name="Chacko J."/>
            <person name="Chandrabose M.N."/>
            <person name="Chavez D."/>
            <person name="Chavez A."/>
            <person name="Chen L."/>
            <person name="Chu H.-S."/>
            <person name="Claassen K.J."/>
            <person name="Cockrell R."/>
            <person name="Collins M."/>
            <person name="Cooper J.A."/>
            <person name="Cree A."/>
            <person name="Curry S.M."/>
            <person name="Da Y."/>
            <person name="Dao M.D."/>
            <person name="Das B."/>
            <person name="Davila M.-L."/>
            <person name="Davy-Carroll L."/>
            <person name="Denson S."/>
            <person name="Dinh H."/>
            <person name="Ebong V.E."/>
            <person name="Edwards J.R."/>
            <person name="Egan A."/>
            <person name="El-Daye J."/>
            <person name="Escobedo L."/>
            <person name="Fernandez S."/>
            <person name="Fernando P.R."/>
            <person name="Flagg N."/>
            <person name="Forbes L.D."/>
            <person name="Fowler R.G."/>
            <person name="Fu Q."/>
            <person name="Gabisi R.A."/>
            <person name="Ganer J."/>
            <person name="Garbino Pronczuk A."/>
            <person name="Garcia R.M."/>
            <person name="Garner T."/>
            <person name="Garrett T.E."/>
            <person name="Gonzalez D.A."/>
            <person name="Hamid H."/>
            <person name="Hawkins E.S."/>
            <person name="Hirani K."/>
            <person name="Hogues M.E."/>
            <person name="Hollins B."/>
            <person name="Hsiao C.-H."/>
            <person name="Jabil R."/>
            <person name="James M.L."/>
            <person name="Jhangiani S.N."/>
            <person name="Johnson B."/>
            <person name="Johnson Q."/>
            <person name="Joshi V."/>
            <person name="Kalu J.B."/>
            <person name="Kam C."/>
            <person name="Kashfia A."/>
            <person name="Keebler J."/>
            <person name="Kisamo H."/>
            <person name="Kovar C.L."/>
            <person name="Lago L.A."/>
            <person name="Lai C.-Y."/>
            <person name="Laidlaw J."/>
            <person name="Lara F."/>
            <person name="Le T.-K."/>
            <person name="Lee S.L."/>
            <person name="Legall F.H."/>
            <person name="Lemon S.J."/>
            <person name="Lewis L.R."/>
            <person name="Li B."/>
            <person name="Liu Y."/>
            <person name="Liu Y.-S."/>
            <person name="Lopez J."/>
            <person name="Lozado R.J."/>
            <person name="Lu J."/>
            <person name="Madu R.C."/>
            <person name="Maheshwari M."/>
            <person name="Maheshwari R."/>
            <person name="Malloy K."/>
            <person name="Martinez E."/>
            <person name="Mathew T."/>
            <person name="Mercado I.C."/>
            <person name="Mercado C."/>
            <person name="Meyer B."/>
            <person name="Montgomery K."/>
            <person name="Morgan M.B."/>
            <person name="Munidasa M."/>
            <person name="Nazareth L.V."/>
            <person name="Nelson J."/>
            <person name="Ng B.M."/>
            <person name="Nguyen N.B."/>
            <person name="Nguyen P.Q."/>
            <person name="Nguyen T."/>
            <person name="Obregon M."/>
            <person name="Okwuonu G.O."/>
            <person name="Onwere C.G."/>
            <person name="Orozco G."/>
            <person name="Parra A."/>
            <person name="Patel S."/>
            <person name="Patil S."/>
            <person name="Perez A."/>
            <person name="Perez Y."/>
            <person name="Pham C."/>
            <person name="Primus E.L."/>
            <person name="Pu L.-L."/>
            <person name="Puazo M."/>
            <person name="Qin X."/>
            <person name="Quiroz J.B."/>
            <person name="Reese J."/>
            <person name="Richards S."/>
            <person name="Rives C.M."/>
            <person name="Robberts R."/>
            <person name="Ruiz S.J."/>
            <person name="Ruiz M.J."/>
            <person name="Santibanez J."/>
            <person name="Schneider B.W."/>
            <person name="Sisson I."/>
            <person name="Smith M."/>
            <person name="Sodergren E."/>
            <person name="Song X.-Z."/>
            <person name="Song B.B."/>
            <person name="Summersgill H."/>
            <person name="Thelus R."/>
            <person name="Thornton R.D."/>
            <person name="Trejos Z.Y."/>
            <person name="Usmani K."/>
            <person name="Vattathil S."/>
            <person name="Villasana D."/>
            <person name="Walker D.L."/>
            <person name="Wang S."/>
            <person name="Wang K."/>
            <person name="White C.S."/>
            <person name="Williams A.C."/>
            <person name="Williamson J."/>
            <person name="Wilson K."/>
            <person name="Woghiren I.O."/>
            <person name="Woodworth J.R."/>
            <person name="Worley K.C."/>
            <person name="Wright R.A."/>
            <person name="Wu W."/>
            <person name="Young L."/>
            <person name="Zhang L."/>
            <person name="Zhang J."/>
            <person name="Zhu Y."/>
            <person name="Muzny D.M."/>
            <person name="Weinstock G."/>
            <person name="Gibbs R.A."/>
        </authorList>
    </citation>
    <scope>NUCLEOTIDE SEQUENCE [LARGE SCALE GENOMIC DNA]</scope>
    <source>
        <strain evidence="4">LSR1</strain>
    </source>
</reference>
<feature type="chain" id="PRO_5035826710" evidence="2">
    <location>
        <begin position="19"/>
        <end position="754"/>
    </location>
</feature>
<name>A0A8R2A9L4_ACYPI</name>
<feature type="region of interest" description="Disordered" evidence="1">
    <location>
        <begin position="53"/>
        <end position="109"/>
    </location>
</feature>
<keyword evidence="2" id="KW-0732">Signal</keyword>
<feature type="region of interest" description="Disordered" evidence="1">
    <location>
        <begin position="126"/>
        <end position="230"/>
    </location>
</feature>
<protein>
    <submittedName>
        <fullName evidence="3">Uncharacterized protein</fullName>
    </submittedName>
</protein>
<evidence type="ECO:0000256" key="1">
    <source>
        <dbReference type="SAM" id="MobiDB-lite"/>
    </source>
</evidence>
<dbReference type="AlphaFoldDB" id="A0A8R2A9L4"/>
<dbReference type="KEGG" id="api:100568956"/>
<dbReference type="EnsemblMetazoa" id="XM_003244514.4">
    <property type="protein sequence ID" value="XP_003244562.1"/>
    <property type="gene ID" value="LOC100568956"/>
</dbReference>
<feature type="compositionally biased region" description="Low complexity" evidence="1">
    <location>
        <begin position="679"/>
        <end position="693"/>
    </location>
</feature>
<evidence type="ECO:0000313" key="4">
    <source>
        <dbReference type="Proteomes" id="UP000007819"/>
    </source>
</evidence>
<feature type="region of interest" description="Disordered" evidence="1">
    <location>
        <begin position="467"/>
        <end position="491"/>
    </location>
</feature>
<sequence>MDNLNIMVILCLVQFTLSEDRISVDTVGTITATAGYSITDNISPSIKSLTSSIEFSGDHDSSKDTSSSSEGYTSLTPGHRNPQSLSLRSRQARGKSPSQSWSTEEKDIGIPSFSLTDHRVNEQLYSVKPQTFDNQSPQLSDIKSNESIEKSAAVPSITYGKKMHKNDGHDDRPVFHDWSEEVHMSFDNNKPNRSRRKNKHQLDSEQEKKKTQNKKLTGDNSDNKDGWHELSPNMEIATGIITSVQEHDSSQESSGSSEFFKAHHHPDLYNADSISSVEDVGHQAEPQNFNHKQVLSKMNHFDFSNAVSQANKTPVPREKRLNYLQPGGGGLPAARFPYSGGGPLQQSQVQAVGPSAQPHSAANIVAAAKSVKIEQPSATPNYHSIVVPIPISHQMYAAIGGDPSSPVHGHQLASSTVQQAMMSLPVVHNVFFKTDENGGGKTMPAIVIPLKPEYLHQLQQQHYAHMQQQQSAVDDSLNAAGHQRPVHQGAGKALQFQQLHHQQLQQLQQQQPSASPSSLTPSPYAQKPKTTKVKKPFGLMKDNDLQHRVKQPFGLQHQFYNNPLVGGGGGVGHVQLHHAGHQQHNGGIGGGHQHQQHDAADDSRYAQTATAPAPIPIHAYSGTGNPIVVKRPHAYGYISPASPASTKYAQAVNKSPPVHHHNHNNHHHHNNNLHHHHQQQQQQQQQQPSTEELATAIAQQQLIQQQQQPYKATTYHPGFAYLNGPDDDYPYKPIYKDMNKRNDMLVVRTADGRK</sequence>
<accession>A0A8R2A9L4</accession>
<feature type="compositionally biased region" description="Low complexity" evidence="1">
    <location>
        <begin position="503"/>
        <end position="523"/>
    </location>
</feature>
<evidence type="ECO:0000256" key="2">
    <source>
        <dbReference type="SAM" id="SignalP"/>
    </source>
</evidence>
<feature type="region of interest" description="Disordered" evidence="1">
    <location>
        <begin position="580"/>
        <end position="607"/>
    </location>
</feature>
<feature type="compositionally biased region" description="Basic and acidic residues" evidence="1">
    <location>
        <begin position="595"/>
        <end position="604"/>
    </location>
</feature>
<feature type="signal peptide" evidence="2">
    <location>
        <begin position="1"/>
        <end position="18"/>
    </location>
</feature>
<dbReference type="OrthoDB" id="6617144at2759"/>
<proteinExistence type="predicted"/>
<organism evidence="3 4">
    <name type="scientific">Acyrthosiphon pisum</name>
    <name type="common">Pea aphid</name>
    <dbReference type="NCBI Taxonomy" id="7029"/>
    <lineage>
        <taxon>Eukaryota</taxon>
        <taxon>Metazoa</taxon>
        <taxon>Ecdysozoa</taxon>
        <taxon>Arthropoda</taxon>
        <taxon>Hexapoda</taxon>
        <taxon>Insecta</taxon>
        <taxon>Pterygota</taxon>
        <taxon>Neoptera</taxon>
        <taxon>Paraneoptera</taxon>
        <taxon>Hemiptera</taxon>
        <taxon>Sternorrhyncha</taxon>
        <taxon>Aphidomorpha</taxon>
        <taxon>Aphidoidea</taxon>
        <taxon>Aphididae</taxon>
        <taxon>Macrosiphini</taxon>
        <taxon>Acyrthosiphon</taxon>
    </lineage>
</organism>
<feature type="compositionally biased region" description="Basic and acidic residues" evidence="1">
    <location>
        <begin position="165"/>
        <end position="184"/>
    </location>
</feature>
<reference evidence="3" key="2">
    <citation type="submission" date="2022-06" db="UniProtKB">
        <authorList>
            <consortium name="EnsemblMetazoa"/>
        </authorList>
    </citation>
    <scope>IDENTIFICATION</scope>
</reference>
<keyword evidence="4" id="KW-1185">Reference proteome</keyword>
<dbReference type="Proteomes" id="UP000007819">
    <property type="component" value="Chromosome A1"/>
</dbReference>
<feature type="compositionally biased region" description="Polar residues" evidence="1">
    <location>
        <begin position="128"/>
        <end position="142"/>
    </location>
</feature>
<evidence type="ECO:0000313" key="3">
    <source>
        <dbReference type="EnsemblMetazoa" id="XP_003244562.1"/>
    </source>
</evidence>
<feature type="region of interest" description="Disordered" evidence="1">
    <location>
        <begin position="654"/>
        <end position="693"/>
    </location>
</feature>
<dbReference type="GeneID" id="100568956"/>
<feature type="compositionally biased region" description="Basic and acidic residues" evidence="1">
    <location>
        <begin position="200"/>
        <end position="210"/>
    </location>
</feature>
<feature type="compositionally biased region" description="Polar residues" evidence="1">
    <location>
        <begin position="70"/>
        <end position="89"/>
    </location>
</feature>
<feature type="compositionally biased region" description="Basic residues" evidence="1">
    <location>
        <begin position="657"/>
        <end position="678"/>
    </location>
</feature>